<accession>A0A1H3S5W1</accession>
<dbReference type="OrthoDB" id="2112849at2"/>
<gene>
    <name evidence="8" type="ORF">SAMN05660462_02717</name>
</gene>
<sequence>MKIFNNSGIDKMMQAYRKQEHRKESFKLNRGSKNDELSLSSTAKDYQIAMNALKNTPDIRKEKVEAIKEQIRTGTYVIDSGKIAEKILGNINFDKRV</sequence>
<dbReference type="STRING" id="415015.SAMN05660462_02717"/>
<feature type="domain" description="Anti-sigma-28 factor FlgM C-terminal" evidence="7">
    <location>
        <begin position="35"/>
        <end position="88"/>
    </location>
</feature>
<evidence type="ECO:0000313" key="8">
    <source>
        <dbReference type="EMBL" id="SDZ32985.1"/>
    </source>
</evidence>
<evidence type="ECO:0000256" key="4">
    <source>
        <dbReference type="ARBA" id="ARBA00022795"/>
    </source>
</evidence>
<comment type="similarity">
    <text evidence="1">Belongs to the FlgM family.</text>
</comment>
<keyword evidence="9" id="KW-1185">Reference proteome</keyword>
<proteinExistence type="inferred from homology"/>
<keyword evidence="4" id="KW-1005">Bacterial flagellum biogenesis</keyword>
<organism evidence="8 9">
    <name type="scientific">Proteiniborus ethanoligenes</name>
    <dbReference type="NCBI Taxonomy" id="415015"/>
    <lineage>
        <taxon>Bacteria</taxon>
        <taxon>Bacillati</taxon>
        <taxon>Bacillota</taxon>
        <taxon>Clostridia</taxon>
        <taxon>Eubacteriales</taxon>
        <taxon>Proteiniborus</taxon>
    </lineage>
</organism>
<evidence type="ECO:0000259" key="7">
    <source>
        <dbReference type="Pfam" id="PF04316"/>
    </source>
</evidence>
<evidence type="ECO:0000256" key="1">
    <source>
        <dbReference type="ARBA" id="ARBA00005322"/>
    </source>
</evidence>
<dbReference type="InterPro" id="IPR035890">
    <property type="entry name" value="Anti-sigma-28_factor_FlgM_sf"/>
</dbReference>
<dbReference type="RefSeq" id="WP_091732404.1">
    <property type="nucleotide sequence ID" value="NZ_FNQE01000036.1"/>
</dbReference>
<dbReference type="NCBIfam" id="TIGR03824">
    <property type="entry name" value="FlgM_jcvi"/>
    <property type="match status" value="1"/>
</dbReference>
<dbReference type="SUPFAM" id="SSF101498">
    <property type="entry name" value="Anti-sigma factor FlgM"/>
    <property type="match status" value="1"/>
</dbReference>
<evidence type="ECO:0000256" key="5">
    <source>
        <dbReference type="ARBA" id="ARBA00023015"/>
    </source>
</evidence>
<reference evidence="8 9" key="1">
    <citation type="submission" date="2016-10" db="EMBL/GenBank/DDBJ databases">
        <authorList>
            <person name="de Groot N.N."/>
        </authorList>
    </citation>
    <scope>NUCLEOTIDE SEQUENCE [LARGE SCALE GENOMIC DNA]</scope>
    <source>
        <strain evidence="8 9">DSM 21650</strain>
    </source>
</reference>
<dbReference type="Pfam" id="PF04316">
    <property type="entry name" value="FlgM"/>
    <property type="match status" value="1"/>
</dbReference>
<dbReference type="EMBL" id="FNQE01000036">
    <property type="protein sequence ID" value="SDZ32985.1"/>
    <property type="molecule type" value="Genomic_DNA"/>
</dbReference>
<protein>
    <recommendedName>
        <fullName evidence="2">Negative regulator of flagellin synthesis</fullName>
    </recommendedName>
</protein>
<dbReference type="AlphaFoldDB" id="A0A1H3S5W1"/>
<dbReference type="Proteomes" id="UP000198625">
    <property type="component" value="Unassembled WGS sequence"/>
</dbReference>
<dbReference type="InterPro" id="IPR007412">
    <property type="entry name" value="FlgM"/>
</dbReference>
<name>A0A1H3S5W1_9FIRM</name>
<evidence type="ECO:0000256" key="3">
    <source>
        <dbReference type="ARBA" id="ARBA00022491"/>
    </source>
</evidence>
<keyword evidence="3" id="KW-0678">Repressor</keyword>
<dbReference type="InterPro" id="IPR031316">
    <property type="entry name" value="FlgM_C"/>
</dbReference>
<dbReference type="GO" id="GO:0045892">
    <property type="term" value="P:negative regulation of DNA-templated transcription"/>
    <property type="evidence" value="ECO:0007669"/>
    <property type="project" value="InterPro"/>
</dbReference>
<evidence type="ECO:0000256" key="2">
    <source>
        <dbReference type="ARBA" id="ARBA00017823"/>
    </source>
</evidence>
<dbReference type="GO" id="GO:0044781">
    <property type="term" value="P:bacterial-type flagellum organization"/>
    <property type="evidence" value="ECO:0007669"/>
    <property type="project" value="UniProtKB-KW"/>
</dbReference>
<keyword evidence="6" id="KW-0804">Transcription</keyword>
<evidence type="ECO:0000256" key="6">
    <source>
        <dbReference type="ARBA" id="ARBA00023163"/>
    </source>
</evidence>
<keyword evidence="5" id="KW-0805">Transcription regulation</keyword>
<evidence type="ECO:0000313" key="9">
    <source>
        <dbReference type="Proteomes" id="UP000198625"/>
    </source>
</evidence>